<protein>
    <submittedName>
        <fullName evidence="1">Uncharacterized protein</fullName>
    </submittedName>
</protein>
<dbReference type="Proteomes" id="UP000199672">
    <property type="component" value="Unassembled WGS sequence"/>
</dbReference>
<gene>
    <name evidence="1" type="ORF">SAMN05216297_10561</name>
</gene>
<keyword evidence="2" id="KW-1185">Reference proteome</keyword>
<organism evidence="1 2">
    <name type="scientific">Flavobacterium phragmitis</name>
    <dbReference type="NCBI Taxonomy" id="739143"/>
    <lineage>
        <taxon>Bacteria</taxon>
        <taxon>Pseudomonadati</taxon>
        <taxon>Bacteroidota</taxon>
        <taxon>Flavobacteriia</taxon>
        <taxon>Flavobacteriales</taxon>
        <taxon>Flavobacteriaceae</taxon>
        <taxon>Flavobacterium</taxon>
    </lineage>
</organism>
<accession>A0A1I1Q9X6</accession>
<evidence type="ECO:0000313" key="1">
    <source>
        <dbReference type="EMBL" id="SFD16638.1"/>
    </source>
</evidence>
<reference evidence="2" key="1">
    <citation type="submission" date="2016-10" db="EMBL/GenBank/DDBJ databases">
        <authorList>
            <person name="Varghese N."/>
            <person name="Submissions S."/>
        </authorList>
    </citation>
    <scope>NUCLEOTIDE SEQUENCE [LARGE SCALE GENOMIC DNA]</scope>
    <source>
        <strain evidence="2">CGMCC 1.10370</strain>
    </source>
</reference>
<dbReference type="AlphaFoldDB" id="A0A1I1Q9X6"/>
<dbReference type="EMBL" id="FOMH01000005">
    <property type="protein sequence ID" value="SFD16638.1"/>
    <property type="molecule type" value="Genomic_DNA"/>
</dbReference>
<name>A0A1I1Q9X6_9FLAO</name>
<proteinExistence type="predicted"/>
<evidence type="ECO:0000313" key="2">
    <source>
        <dbReference type="Proteomes" id="UP000199672"/>
    </source>
</evidence>
<dbReference type="STRING" id="739143.SAMN05216297_10561"/>
<sequence length="47" mass="5632">MVFFVLNLEALKENFLSEKENSIFITLHLGIVNFDDLIKKKAFYYFK</sequence>